<evidence type="ECO:0000259" key="17">
    <source>
        <dbReference type="SMART" id="SM00331"/>
    </source>
</evidence>
<evidence type="ECO:0000313" key="19">
    <source>
        <dbReference type="Proteomes" id="UP000007842"/>
    </source>
</evidence>
<reference evidence="19" key="1">
    <citation type="submission" date="2011-12" db="EMBL/GenBank/DDBJ databases">
        <title>Complete genome sequence of Streptomyces cattleya strain DSM 46488.</title>
        <authorList>
            <person name="Ou H.-Y."/>
            <person name="Li P."/>
            <person name="Zhao C."/>
            <person name="O'Hagan D."/>
            <person name="Deng Z."/>
        </authorList>
    </citation>
    <scope>NUCLEOTIDE SEQUENCE [LARGE SCALE GENOMIC DNA]</scope>
    <source>
        <strain evidence="19">ATCC 35852 / DSM 46488 / JCM 4925 / NBRC 14057 / NRRL 8057</strain>
    </source>
</reference>
<dbReference type="GO" id="GO:0016301">
    <property type="term" value="F:kinase activity"/>
    <property type="evidence" value="ECO:0007669"/>
    <property type="project" value="UniProtKB-KW"/>
</dbReference>
<keyword evidence="2" id="KW-0597">Phosphoprotein</keyword>
<proteinExistence type="predicted"/>
<dbReference type="SUPFAM" id="SSF55874">
    <property type="entry name" value="ATPase domain of HSP90 chaperone/DNA topoisomerase II/histidine kinase"/>
    <property type="match status" value="1"/>
</dbReference>
<accession>G8X152</accession>
<name>G8X152_STREN</name>
<keyword evidence="11" id="KW-0464">Manganese</keyword>
<comment type="catalytic activity">
    <reaction evidence="12">
        <text>O-phospho-L-seryl-[protein] + H2O = L-seryl-[protein] + phosphate</text>
        <dbReference type="Rhea" id="RHEA:20629"/>
        <dbReference type="Rhea" id="RHEA-COMP:9863"/>
        <dbReference type="Rhea" id="RHEA-COMP:11604"/>
        <dbReference type="ChEBI" id="CHEBI:15377"/>
        <dbReference type="ChEBI" id="CHEBI:29999"/>
        <dbReference type="ChEBI" id="CHEBI:43474"/>
        <dbReference type="ChEBI" id="CHEBI:83421"/>
        <dbReference type="EC" id="3.1.3.16"/>
    </reaction>
</comment>
<sequence length="616" mass="67017">MPWERTGSGAPDAMDARARGVPPAESPPADGIGRSRPFPANIGQLRTVPVPVPGWRPVDVLYISGVPRTGEELMDAVPLHPDIDPATAVTVEDFAELLRRLRTRADQPSLRTMERWAIRHGKSLSRSAVADMLAGRTFPTKARLFAFLQVCGVEPADDPRWETAWNRLAEERRRQQPGISRLGSAGEQAAVELGLGMHDDEAEDLLEPTWSDAEERLAAITNEATATAETLREQLAQLRLAGAEVSATLDNARLSRLESVTAVNLQRSLLPIRPPRIPGVRIAYDYHPGHGNAAGGDWFDAIRLPSGRVALVVGDVMGHGLMSAAVMGQFRTSIITMASMDLPPAQLLRQLDNLTHHLSTEHLATCIYSVYDPVRRTLTLANAGHVPPVLVDADGKPRLLEIPTGAPIGVGGVAFEEMRVPIDDGSWLVMCTDGLVESRSRPIDEGLEALCAGITDGPADSPQEVCEQIMTRLQPDYCDDDVALLVARLDGIAPDDVAEWQLPRHPSQARVARAATVERLAAWGLHNLVELAELLVSELVTNALRVARHDVQLRLMRTDNKLLVEVSDDDHNMPTLRPASATDEDGRGLGLVSRLSDEWGASRTAGGKVVWFEVRL</sequence>
<keyword evidence="8" id="KW-0067">ATP-binding</keyword>
<gene>
    <name evidence="18" type="ordered locus">SCATT_55490</name>
</gene>
<dbReference type="SMART" id="SM00331">
    <property type="entry name" value="PP2C_SIG"/>
    <property type="match status" value="1"/>
</dbReference>
<evidence type="ECO:0000256" key="14">
    <source>
        <dbReference type="ARBA" id="ARBA00075117"/>
    </source>
</evidence>
<dbReference type="Gene3D" id="3.30.565.10">
    <property type="entry name" value="Histidine kinase-like ATPase, C-terminal domain"/>
    <property type="match status" value="1"/>
</dbReference>
<dbReference type="EC" id="3.1.3.16" evidence="1"/>
<dbReference type="InterPro" id="IPR036890">
    <property type="entry name" value="HATPase_C_sf"/>
</dbReference>
<dbReference type="Pfam" id="PF13581">
    <property type="entry name" value="HATPase_c_2"/>
    <property type="match status" value="1"/>
</dbReference>
<evidence type="ECO:0000256" key="5">
    <source>
        <dbReference type="ARBA" id="ARBA00022741"/>
    </source>
</evidence>
<evidence type="ECO:0000256" key="1">
    <source>
        <dbReference type="ARBA" id="ARBA00013081"/>
    </source>
</evidence>
<keyword evidence="5" id="KW-0547">Nucleotide-binding</keyword>
<dbReference type="CDD" id="cd16936">
    <property type="entry name" value="HATPase_RsbW-like"/>
    <property type="match status" value="1"/>
</dbReference>
<dbReference type="HOGENOM" id="CLU_443370_0_0_11"/>
<evidence type="ECO:0000256" key="15">
    <source>
        <dbReference type="ARBA" id="ARBA00081350"/>
    </source>
</evidence>
<protein>
    <recommendedName>
        <fullName evidence="1">protein-serine/threonine phosphatase</fullName>
        <ecNumber evidence="1">3.1.3.16</ecNumber>
    </recommendedName>
    <alternativeName>
        <fullName evidence="15">Protein-serine/threonine phosphatase</fullName>
    </alternativeName>
    <alternativeName>
        <fullName evidence="14">Serine/threonine-protein kinase</fullName>
    </alternativeName>
</protein>
<dbReference type="PATRIC" id="fig|1003195.29.peg.5530"/>
<evidence type="ECO:0000256" key="3">
    <source>
        <dbReference type="ARBA" id="ARBA00022679"/>
    </source>
</evidence>
<evidence type="ECO:0000256" key="8">
    <source>
        <dbReference type="ARBA" id="ARBA00022840"/>
    </source>
</evidence>
<dbReference type="Gene3D" id="3.60.40.10">
    <property type="entry name" value="PPM-type phosphatase domain"/>
    <property type="match status" value="1"/>
</dbReference>
<evidence type="ECO:0000256" key="6">
    <source>
        <dbReference type="ARBA" id="ARBA00022777"/>
    </source>
</evidence>
<dbReference type="Proteomes" id="UP000007842">
    <property type="component" value="Chromosome"/>
</dbReference>
<dbReference type="AlphaFoldDB" id="G8X152"/>
<evidence type="ECO:0000256" key="4">
    <source>
        <dbReference type="ARBA" id="ARBA00022723"/>
    </source>
</evidence>
<keyword evidence="9" id="KW-0460">Magnesium</keyword>
<dbReference type="GO" id="GO:0004722">
    <property type="term" value="F:protein serine/threonine phosphatase activity"/>
    <property type="evidence" value="ECO:0007669"/>
    <property type="project" value="UniProtKB-EC"/>
</dbReference>
<evidence type="ECO:0000256" key="7">
    <source>
        <dbReference type="ARBA" id="ARBA00022801"/>
    </source>
</evidence>
<evidence type="ECO:0000256" key="12">
    <source>
        <dbReference type="ARBA" id="ARBA00047761"/>
    </source>
</evidence>
<dbReference type="PANTHER" id="PTHR43156">
    <property type="entry name" value="STAGE II SPORULATION PROTEIN E-RELATED"/>
    <property type="match status" value="1"/>
</dbReference>
<dbReference type="GO" id="GO:0046872">
    <property type="term" value="F:metal ion binding"/>
    <property type="evidence" value="ECO:0007669"/>
    <property type="project" value="UniProtKB-KW"/>
</dbReference>
<evidence type="ECO:0000313" key="18">
    <source>
        <dbReference type="EMBL" id="AEW97920.1"/>
    </source>
</evidence>
<dbReference type="STRING" id="1003195.SCATT_55490"/>
<dbReference type="Pfam" id="PF07228">
    <property type="entry name" value="SpoIIE"/>
    <property type="match status" value="1"/>
</dbReference>
<evidence type="ECO:0000256" key="10">
    <source>
        <dbReference type="ARBA" id="ARBA00022912"/>
    </source>
</evidence>
<dbReference type="InterPro" id="IPR001932">
    <property type="entry name" value="PPM-type_phosphatase-like_dom"/>
</dbReference>
<dbReference type="InterPro" id="IPR036457">
    <property type="entry name" value="PPM-type-like_dom_sf"/>
</dbReference>
<dbReference type="eggNOG" id="COG2208">
    <property type="taxonomic scope" value="Bacteria"/>
</dbReference>
<dbReference type="InterPro" id="IPR003594">
    <property type="entry name" value="HATPase_dom"/>
</dbReference>
<dbReference type="FunFam" id="3.30.565.10:FF:000028">
    <property type="entry name" value="PAS sensor protein"/>
    <property type="match status" value="1"/>
</dbReference>
<feature type="domain" description="PPM-type phosphatase" evidence="17">
    <location>
        <begin position="277"/>
        <end position="489"/>
    </location>
</feature>
<dbReference type="PANTHER" id="PTHR43156:SF2">
    <property type="entry name" value="STAGE II SPORULATION PROTEIN E"/>
    <property type="match status" value="1"/>
</dbReference>
<evidence type="ECO:0000256" key="9">
    <source>
        <dbReference type="ARBA" id="ARBA00022842"/>
    </source>
</evidence>
<keyword evidence="7" id="KW-0378">Hydrolase</keyword>
<evidence type="ECO:0000256" key="11">
    <source>
        <dbReference type="ARBA" id="ARBA00023211"/>
    </source>
</evidence>
<evidence type="ECO:0000256" key="16">
    <source>
        <dbReference type="SAM" id="MobiDB-lite"/>
    </source>
</evidence>
<dbReference type="EMBL" id="CP003219">
    <property type="protein sequence ID" value="AEW97920.1"/>
    <property type="molecule type" value="Genomic_DNA"/>
</dbReference>
<evidence type="ECO:0000256" key="2">
    <source>
        <dbReference type="ARBA" id="ARBA00022553"/>
    </source>
</evidence>
<keyword evidence="19" id="KW-1185">Reference proteome</keyword>
<keyword evidence="6" id="KW-0418">Kinase</keyword>
<feature type="region of interest" description="Disordered" evidence="16">
    <location>
        <begin position="1"/>
        <end position="37"/>
    </location>
</feature>
<comment type="function">
    <text evidence="13">Primarily acts as an independent SigF regulator that is sensitive to the osmosensory signal, mediating the cross talk of PknD with the SigF regulon. Possesses both phosphatase and kinase activities. The kinase domain functions as a classic anti-sigma factor-like kinase to phosphorylate the anti-anti-sigma factor domain at the canonical regulatory site, and the phosphatase domain antagonizes this activity.</text>
</comment>
<dbReference type="InterPro" id="IPR052016">
    <property type="entry name" value="Bact_Sigma-Reg"/>
</dbReference>
<organism evidence="18 19">
    <name type="scientific">Streptantibioticus cattleyicolor (strain ATCC 35852 / DSM 46488 / JCM 4925 / NBRC 14057 / NRRL 8057)</name>
    <name type="common">Streptomyces cattleya</name>
    <dbReference type="NCBI Taxonomy" id="1003195"/>
    <lineage>
        <taxon>Bacteria</taxon>
        <taxon>Bacillati</taxon>
        <taxon>Actinomycetota</taxon>
        <taxon>Actinomycetes</taxon>
        <taxon>Kitasatosporales</taxon>
        <taxon>Streptomycetaceae</taxon>
        <taxon>Streptantibioticus</taxon>
    </lineage>
</organism>
<keyword evidence="3" id="KW-0808">Transferase</keyword>
<keyword evidence="4" id="KW-0479">Metal-binding</keyword>
<dbReference type="GO" id="GO:0005524">
    <property type="term" value="F:ATP binding"/>
    <property type="evidence" value="ECO:0007669"/>
    <property type="project" value="UniProtKB-KW"/>
</dbReference>
<dbReference type="KEGG" id="scy:SCATT_55490"/>
<dbReference type="FunFam" id="3.60.40.10:FF:000005">
    <property type="entry name" value="Serine/threonine protein phosphatase"/>
    <property type="match status" value="1"/>
</dbReference>
<keyword evidence="10" id="KW-0904">Protein phosphatase</keyword>
<dbReference type="SUPFAM" id="SSF81606">
    <property type="entry name" value="PP2C-like"/>
    <property type="match status" value="1"/>
</dbReference>
<evidence type="ECO:0000256" key="13">
    <source>
        <dbReference type="ARBA" id="ARBA00056274"/>
    </source>
</evidence>